<accession>A0AAJ0LIY6</accession>
<sequence>MRISILGRYQGLDSDETTTGAICIAGQSRGRVHGRNWLLQGDKTTPCPRCGQPGTLVEGEPRWKQDGIPTVLDGALVACGCPTGSNRVIAGGSAVPATFRAPASEPVSDALRHPQARNRAISPERFRDAAPSAAQHSNEPGFYIVPRSMSYEEVLVELGSPHAHLSRSALERLNPTFRNGFKPGEIFVEGEESRYPMCTRQEMSVMSAAEQARAALAGLTEEEAGFMMQHQAEIAALFGDTSLAMGVAETVAGKSLDEITSLLRKIEDLHKAQFAKHGHLRHPEFFAQRQQLFNQLSAGLKATLLNKRLNLGDYSTLRRDLGISSKSLVHHWSKAGGPTDIPGYSTHLDKLARMAKYLKAGGAVGIALGGIGSAMNIADACRVGNTKACRRIRFTEAGNFSGGLGGSWLGAKIARELSPKICWRAGPKALICVIAITGAGALAGSLEGMQFEDFGDIIFEALEDD</sequence>
<evidence type="ECO:0000313" key="3">
    <source>
        <dbReference type="Proteomes" id="UP000071644"/>
    </source>
</evidence>
<dbReference type="Gene3D" id="2.60.200.60">
    <property type="match status" value="1"/>
</dbReference>
<comment type="caution">
    <text evidence="2">The sequence shown here is derived from an EMBL/GenBank/DDBJ whole genome shotgun (WGS) entry which is preliminary data.</text>
</comment>
<dbReference type="CDD" id="cd14744">
    <property type="entry name" value="PAAR_CT_2"/>
    <property type="match status" value="1"/>
</dbReference>
<dbReference type="AlphaFoldDB" id="A0AAJ0LIY6"/>
<protein>
    <recommendedName>
        <fullName evidence="4">PAAR repeat-containing protein</fullName>
    </recommendedName>
</protein>
<evidence type="ECO:0000313" key="2">
    <source>
        <dbReference type="EMBL" id="KTT17003.1"/>
    </source>
</evidence>
<evidence type="ECO:0008006" key="4">
    <source>
        <dbReference type="Google" id="ProtNLM"/>
    </source>
</evidence>
<dbReference type="InterPro" id="IPR008727">
    <property type="entry name" value="PAAR_motif"/>
</dbReference>
<gene>
    <name evidence="2" type="ORF">NS96R_13900</name>
</gene>
<evidence type="ECO:0000256" key="1">
    <source>
        <dbReference type="SAM" id="MobiDB-lite"/>
    </source>
</evidence>
<dbReference type="EMBL" id="LDSN01000035">
    <property type="protein sequence ID" value="KTT17003.1"/>
    <property type="molecule type" value="Genomic_DNA"/>
</dbReference>
<dbReference type="Pfam" id="PF05488">
    <property type="entry name" value="PAAR_motif"/>
    <property type="match status" value="1"/>
</dbReference>
<dbReference type="Proteomes" id="UP000071644">
    <property type="component" value="Unassembled WGS sequence"/>
</dbReference>
<feature type="region of interest" description="Disordered" evidence="1">
    <location>
        <begin position="105"/>
        <end position="138"/>
    </location>
</feature>
<reference evidence="2 3" key="1">
    <citation type="journal article" date="2016" name="Front. Microbiol.">
        <title>Genomic Resource of Rice Seed Associated Bacteria.</title>
        <authorList>
            <person name="Midha S."/>
            <person name="Bansal K."/>
            <person name="Sharma S."/>
            <person name="Kumar N."/>
            <person name="Patil P.P."/>
            <person name="Chaudhry V."/>
            <person name="Patil P.B."/>
        </authorList>
    </citation>
    <scope>NUCLEOTIDE SEQUENCE [LARGE SCALE GENOMIC DNA]</scope>
    <source>
        <strain evidence="2 3">NS96</strain>
    </source>
</reference>
<organism evidence="2 3">
    <name type="scientific">Pseudomonas parafulva</name>
    <dbReference type="NCBI Taxonomy" id="157782"/>
    <lineage>
        <taxon>Bacteria</taxon>
        <taxon>Pseudomonadati</taxon>
        <taxon>Pseudomonadota</taxon>
        <taxon>Gammaproteobacteria</taxon>
        <taxon>Pseudomonadales</taxon>
        <taxon>Pseudomonadaceae</taxon>
        <taxon>Pseudomonas</taxon>
    </lineage>
</organism>
<proteinExistence type="predicted"/>
<name>A0AAJ0LIY6_9PSED</name>